<dbReference type="GO" id="GO:0032259">
    <property type="term" value="P:methylation"/>
    <property type="evidence" value="ECO:0007669"/>
    <property type="project" value="UniProtKB-KW"/>
</dbReference>
<evidence type="ECO:0008006" key="4">
    <source>
        <dbReference type="Google" id="ProtNLM"/>
    </source>
</evidence>
<sequence length="273" mass="31417">MKSHIEKILLTEEKETLLVPLWSKAMESRRQNPIFFDRTSKEILDRIEYDFANLKIPRKTAVMLCIRAKKMDDYVKEFLASHPTSIVIHLGCGLDSRYMRVDNGEVEWYDLDMPEVIELRRKFYEETSRYRMISSSVNNLGWISAISAQGRLAMVIAEGLFMYLKEEEVKALILALKEAFPGCLLVFDAYSVLTARSVREHPSIKKTGAVIHWGIDDASAIEQLSEGIRLKEEWYFTQADDIKKLGFGFRLAFGIAGLFSAAKKAHRILYYSL</sequence>
<dbReference type="AlphaFoldDB" id="A0A3P3XGD4"/>
<dbReference type="InterPro" id="IPR007213">
    <property type="entry name" value="Ppm1/Ppm2/Tcmp"/>
</dbReference>
<proteinExistence type="predicted"/>
<evidence type="ECO:0000256" key="2">
    <source>
        <dbReference type="ARBA" id="ARBA00022679"/>
    </source>
</evidence>
<protein>
    <recommendedName>
        <fullName evidence="4">Tetracenomycin polyketide synthesis O-methyltransferase TcmP</fullName>
    </recommendedName>
</protein>
<dbReference type="Gene3D" id="3.40.50.150">
    <property type="entry name" value="Vaccinia Virus protein VP39"/>
    <property type="match status" value="1"/>
</dbReference>
<dbReference type="InterPro" id="IPR029063">
    <property type="entry name" value="SAM-dependent_MTases_sf"/>
</dbReference>
<dbReference type="SUPFAM" id="SSF53335">
    <property type="entry name" value="S-adenosyl-L-methionine-dependent methyltransferases"/>
    <property type="match status" value="1"/>
</dbReference>
<reference evidence="3" key="1">
    <citation type="submission" date="2017-02" db="EMBL/GenBank/DDBJ databases">
        <authorList>
            <person name="Regsiter A."/>
            <person name="William W."/>
        </authorList>
    </citation>
    <scope>NUCLEOTIDE SEQUENCE</scope>
    <source>
        <strain evidence="3">Bib</strain>
    </source>
</reference>
<organism evidence="3">
    <name type="scientific">uncultured spirochete</name>
    <dbReference type="NCBI Taxonomy" id="156406"/>
    <lineage>
        <taxon>Bacteria</taxon>
        <taxon>Pseudomonadati</taxon>
        <taxon>Spirochaetota</taxon>
        <taxon>Spirochaetia</taxon>
        <taxon>Spirochaetales</taxon>
        <taxon>environmental samples</taxon>
    </lineage>
</organism>
<accession>A0A3P3XGD4</accession>
<dbReference type="InterPro" id="IPR016874">
    <property type="entry name" value="TcmP-like"/>
</dbReference>
<evidence type="ECO:0000256" key="1">
    <source>
        <dbReference type="ARBA" id="ARBA00022603"/>
    </source>
</evidence>
<evidence type="ECO:0000313" key="3">
    <source>
        <dbReference type="EMBL" id="SLM10639.1"/>
    </source>
</evidence>
<dbReference type="GO" id="GO:0008168">
    <property type="term" value="F:methyltransferase activity"/>
    <property type="evidence" value="ECO:0007669"/>
    <property type="project" value="UniProtKB-KW"/>
</dbReference>
<dbReference type="PANTHER" id="PTHR43619">
    <property type="entry name" value="S-ADENOSYL-L-METHIONINE-DEPENDENT METHYLTRANSFERASE YKTD-RELATED"/>
    <property type="match status" value="1"/>
</dbReference>
<keyword evidence="1" id="KW-0489">Methyltransferase</keyword>
<gene>
    <name evidence="3" type="ORF">SPIROBIBN47_150071</name>
</gene>
<keyword evidence="2" id="KW-0808">Transferase</keyword>
<dbReference type="EMBL" id="FWDM01000007">
    <property type="protein sequence ID" value="SLM10639.1"/>
    <property type="molecule type" value="Genomic_DNA"/>
</dbReference>
<dbReference type="PANTHER" id="PTHR43619:SF2">
    <property type="entry name" value="S-ADENOSYL-L-METHIONINE-DEPENDENT METHYLTRANSFERASES SUPERFAMILY PROTEIN"/>
    <property type="match status" value="1"/>
</dbReference>
<name>A0A3P3XGD4_9SPIR</name>
<dbReference type="Pfam" id="PF04072">
    <property type="entry name" value="LCM"/>
    <property type="match status" value="1"/>
</dbReference>
<dbReference type="PIRSF" id="PIRSF028177">
    <property type="entry name" value="Polyketide_synth_Omtfrase_TcmP"/>
    <property type="match status" value="1"/>
</dbReference>